<dbReference type="EMBL" id="BPLQ01012203">
    <property type="protein sequence ID" value="GIY63654.1"/>
    <property type="molecule type" value="Genomic_DNA"/>
</dbReference>
<dbReference type="AlphaFoldDB" id="A0AAV4V0W9"/>
<gene>
    <name evidence="2" type="ORF">CDAR_480251</name>
</gene>
<dbReference type="Proteomes" id="UP001054837">
    <property type="component" value="Unassembled WGS sequence"/>
</dbReference>
<evidence type="ECO:0000313" key="2">
    <source>
        <dbReference type="EMBL" id="GIY63654.1"/>
    </source>
</evidence>
<sequence length="98" mass="11598">MPIFWEDGIVPQKLEQCIWNVSNKDNSRGPILYYRPNNSEEHPFHFTEKSEEMNYRRFPPKVSFEVDREGPRRPPLKCETTLSSPNKLFPKTFPQQSG</sequence>
<evidence type="ECO:0000313" key="3">
    <source>
        <dbReference type="Proteomes" id="UP001054837"/>
    </source>
</evidence>
<comment type="caution">
    <text evidence="2">The sequence shown here is derived from an EMBL/GenBank/DDBJ whole genome shotgun (WGS) entry which is preliminary data.</text>
</comment>
<protein>
    <submittedName>
        <fullName evidence="2">Uncharacterized protein</fullName>
    </submittedName>
</protein>
<keyword evidence="3" id="KW-1185">Reference proteome</keyword>
<evidence type="ECO:0000256" key="1">
    <source>
        <dbReference type="SAM" id="MobiDB-lite"/>
    </source>
</evidence>
<name>A0AAV4V0W9_9ARAC</name>
<organism evidence="2 3">
    <name type="scientific">Caerostris darwini</name>
    <dbReference type="NCBI Taxonomy" id="1538125"/>
    <lineage>
        <taxon>Eukaryota</taxon>
        <taxon>Metazoa</taxon>
        <taxon>Ecdysozoa</taxon>
        <taxon>Arthropoda</taxon>
        <taxon>Chelicerata</taxon>
        <taxon>Arachnida</taxon>
        <taxon>Araneae</taxon>
        <taxon>Araneomorphae</taxon>
        <taxon>Entelegynae</taxon>
        <taxon>Araneoidea</taxon>
        <taxon>Araneidae</taxon>
        <taxon>Caerostris</taxon>
    </lineage>
</organism>
<accession>A0AAV4V0W9</accession>
<proteinExistence type="predicted"/>
<feature type="region of interest" description="Disordered" evidence="1">
    <location>
        <begin position="66"/>
        <end position="98"/>
    </location>
</feature>
<reference evidence="2 3" key="1">
    <citation type="submission" date="2021-06" db="EMBL/GenBank/DDBJ databases">
        <title>Caerostris darwini draft genome.</title>
        <authorList>
            <person name="Kono N."/>
            <person name="Arakawa K."/>
        </authorList>
    </citation>
    <scope>NUCLEOTIDE SEQUENCE [LARGE SCALE GENOMIC DNA]</scope>
</reference>